<feature type="compositionally biased region" description="Low complexity" evidence="1">
    <location>
        <begin position="10"/>
        <end position="20"/>
    </location>
</feature>
<comment type="caution">
    <text evidence="2">The sequence shown here is derived from an EMBL/GenBank/DDBJ whole genome shotgun (WGS) entry which is preliminary data.</text>
</comment>
<dbReference type="AlphaFoldDB" id="A0A433CWS0"/>
<reference evidence="2 3" key="1">
    <citation type="journal article" date="2018" name="New Phytol.">
        <title>Phylogenomics of Endogonaceae and evolution of mycorrhizas within Mucoromycota.</title>
        <authorList>
            <person name="Chang Y."/>
            <person name="Desiro A."/>
            <person name="Na H."/>
            <person name="Sandor L."/>
            <person name="Lipzen A."/>
            <person name="Clum A."/>
            <person name="Barry K."/>
            <person name="Grigoriev I.V."/>
            <person name="Martin F.M."/>
            <person name="Stajich J.E."/>
            <person name="Smith M.E."/>
            <person name="Bonito G."/>
            <person name="Spatafora J.W."/>
        </authorList>
    </citation>
    <scope>NUCLEOTIDE SEQUENCE [LARGE SCALE GENOMIC DNA]</scope>
    <source>
        <strain evidence="2 3">GMNB39</strain>
    </source>
</reference>
<evidence type="ECO:0000313" key="3">
    <source>
        <dbReference type="Proteomes" id="UP000268093"/>
    </source>
</evidence>
<evidence type="ECO:0000313" key="2">
    <source>
        <dbReference type="EMBL" id="RUP43024.1"/>
    </source>
</evidence>
<accession>A0A433CWS0</accession>
<feature type="compositionally biased region" description="Polar residues" evidence="1">
    <location>
        <begin position="42"/>
        <end position="57"/>
    </location>
</feature>
<proteinExistence type="predicted"/>
<protein>
    <submittedName>
        <fullName evidence="2">Uncharacterized protein</fullName>
    </submittedName>
</protein>
<sequence length="79" mass="8403">MPRPRKFGWSSASATTASNSRPPVRPGTPCGLSSAPIPTPPRVQSQRPASTLKNRGSTRVDIGRRGSQACGQRKWLSCG</sequence>
<dbReference type="Proteomes" id="UP000268093">
    <property type="component" value="Unassembled WGS sequence"/>
</dbReference>
<feature type="non-terminal residue" evidence="2">
    <location>
        <position position="79"/>
    </location>
</feature>
<gene>
    <name evidence="2" type="ORF">BC936DRAFT_137756</name>
</gene>
<name>A0A433CWS0_9FUNG</name>
<organism evidence="2 3">
    <name type="scientific">Jimgerdemannia flammicorona</name>
    <dbReference type="NCBI Taxonomy" id="994334"/>
    <lineage>
        <taxon>Eukaryota</taxon>
        <taxon>Fungi</taxon>
        <taxon>Fungi incertae sedis</taxon>
        <taxon>Mucoromycota</taxon>
        <taxon>Mucoromycotina</taxon>
        <taxon>Endogonomycetes</taxon>
        <taxon>Endogonales</taxon>
        <taxon>Endogonaceae</taxon>
        <taxon>Jimgerdemannia</taxon>
    </lineage>
</organism>
<keyword evidence="3" id="KW-1185">Reference proteome</keyword>
<feature type="region of interest" description="Disordered" evidence="1">
    <location>
        <begin position="1"/>
        <end position="79"/>
    </location>
</feature>
<evidence type="ECO:0000256" key="1">
    <source>
        <dbReference type="SAM" id="MobiDB-lite"/>
    </source>
</evidence>
<dbReference type="EMBL" id="RBNI01011907">
    <property type="protein sequence ID" value="RUP43024.1"/>
    <property type="molecule type" value="Genomic_DNA"/>
</dbReference>